<accession>A0A8E0RS82</accession>
<keyword evidence="6" id="KW-0456">Lyase</keyword>
<dbReference type="GO" id="GO:0070482">
    <property type="term" value="P:response to oxygen levels"/>
    <property type="evidence" value="ECO:0007669"/>
    <property type="project" value="TreeGrafter"/>
</dbReference>
<dbReference type="Pfam" id="PF07700">
    <property type="entry name" value="HNOB"/>
    <property type="match status" value="1"/>
</dbReference>
<proteinExistence type="predicted"/>
<dbReference type="Gene3D" id="3.90.1520.10">
    <property type="entry name" value="H-NOX domain"/>
    <property type="match status" value="1"/>
</dbReference>
<dbReference type="AlphaFoldDB" id="A0A8E0RS82"/>
<name>A0A8E0RS82_9TREM</name>
<dbReference type="GO" id="GO:0070026">
    <property type="term" value="F:nitric oxide binding"/>
    <property type="evidence" value="ECO:0007669"/>
    <property type="project" value="TreeGrafter"/>
</dbReference>
<evidence type="ECO:0000256" key="6">
    <source>
        <dbReference type="ARBA" id="ARBA00023239"/>
    </source>
</evidence>
<evidence type="ECO:0000313" key="11">
    <source>
        <dbReference type="Proteomes" id="UP000728185"/>
    </source>
</evidence>
<evidence type="ECO:0000256" key="4">
    <source>
        <dbReference type="ARBA" id="ARBA00022741"/>
    </source>
</evidence>
<dbReference type="GO" id="GO:0008074">
    <property type="term" value="C:guanylate cyclase complex, soluble"/>
    <property type="evidence" value="ECO:0007669"/>
    <property type="project" value="TreeGrafter"/>
</dbReference>
<dbReference type="EC" id="4.6.1.2" evidence="2"/>
<keyword evidence="8" id="KW-0175">Coiled coil</keyword>
<dbReference type="InterPro" id="IPR038158">
    <property type="entry name" value="H-NOX_domain_sf"/>
</dbReference>
<evidence type="ECO:0000256" key="2">
    <source>
        <dbReference type="ARBA" id="ARBA00012202"/>
    </source>
</evidence>
<dbReference type="PANTHER" id="PTHR45655">
    <property type="entry name" value="GUANYLATE CYCLASE SOLUBLE SUBUNIT BETA-2"/>
    <property type="match status" value="1"/>
</dbReference>
<dbReference type="InterPro" id="IPR001054">
    <property type="entry name" value="A/G_cyclase"/>
</dbReference>
<dbReference type="PANTHER" id="PTHR45655:SF10">
    <property type="entry name" value="SOLUBLE GUANYLATE CYCLASE 88E"/>
    <property type="match status" value="1"/>
</dbReference>
<protein>
    <recommendedName>
        <fullName evidence="2">guanylate cyclase</fullName>
        <ecNumber evidence="2">4.6.1.2</ecNumber>
    </recommendedName>
</protein>
<dbReference type="Pfam" id="PF00211">
    <property type="entry name" value="Guanylate_cyc"/>
    <property type="match status" value="1"/>
</dbReference>
<feature type="coiled-coil region" evidence="8">
    <location>
        <begin position="348"/>
        <end position="382"/>
    </location>
</feature>
<keyword evidence="3" id="KW-0963">Cytoplasm</keyword>
<dbReference type="Pfam" id="PF07701">
    <property type="entry name" value="HNOBA"/>
    <property type="match status" value="1"/>
</dbReference>
<evidence type="ECO:0000256" key="5">
    <source>
        <dbReference type="ARBA" id="ARBA00023134"/>
    </source>
</evidence>
<keyword evidence="4" id="KW-0547">Nucleotide-binding</keyword>
<dbReference type="GO" id="GO:0005525">
    <property type="term" value="F:GTP binding"/>
    <property type="evidence" value="ECO:0007669"/>
    <property type="project" value="UniProtKB-KW"/>
</dbReference>
<dbReference type="GO" id="GO:0038060">
    <property type="term" value="P:nitric oxide-cGMP-mediated signaling"/>
    <property type="evidence" value="ECO:0007669"/>
    <property type="project" value="TreeGrafter"/>
</dbReference>
<dbReference type="SUPFAM" id="SSF111126">
    <property type="entry name" value="Ligand-binding domain in the NO signalling and Golgi transport"/>
    <property type="match status" value="1"/>
</dbReference>
<dbReference type="GO" id="GO:0020037">
    <property type="term" value="F:heme binding"/>
    <property type="evidence" value="ECO:0007669"/>
    <property type="project" value="InterPro"/>
</dbReference>
<evidence type="ECO:0000256" key="7">
    <source>
        <dbReference type="ARBA" id="ARBA00023293"/>
    </source>
</evidence>
<sequence length="526" mass="60184">MYGLFLEGLKCFILKEFSESIWRKVVSLAESDTFDFEIKRDYEEQLFPRIVNAAATVTKTTADEIRYGMGQSFKDFFAFKENANTIRVIGRLLRDFLNGLDNLHEFLRGAYPQMRPPAFFCVQESRSGITLQYQTIREGMAAFFIGWMEQISLMYFDVEMKITVVHIETNGPVCTNILRLHFTNDAFPQVDEELPVPARVFFDAFPFNFVFNRGMVLINVGISMKHALPGILRKKVYEVFELTRPSITLEWNDIILHVNNIFELASLESKTSNDEVSEKPTDDSVSPRKGRLRIRGQMKYMVEWDAIAFLGTPIMEDVDAMWEVGLFLNDLSMHDSSRDMVLAGEQQSAELKMALEQESEKGKRLEESLRRLDEEVRRTDELLYRMIPKAVAERLRSGIQAVDTCETFTNMTLLLSDVVGFTTICSGLAPLEVVDLLNRLYSCFDGLTEKHKVYKVETIGDAYMIASGCPVRTKFHAPFIAEMALDMVSSVQEVKDISKDPPESLRIRVGVKKFVLQKEEAHMATL</sequence>
<keyword evidence="11" id="KW-1185">Reference proteome</keyword>
<evidence type="ECO:0000313" key="10">
    <source>
        <dbReference type="EMBL" id="KAA0187899.1"/>
    </source>
</evidence>
<dbReference type="SUPFAM" id="SSF55073">
    <property type="entry name" value="Nucleotide cyclase"/>
    <property type="match status" value="1"/>
</dbReference>
<evidence type="ECO:0000256" key="1">
    <source>
        <dbReference type="ARBA" id="ARBA00004496"/>
    </source>
</evidence>
<dbReference type="GO" id="GO:0019826">
    <property type="term" value="F:oxygen sensor activity"/>
    <property type="evidence" value="ECO:0007669"/>
    <property type="project" value="TreeGrafter"/>
</dbReference>
<evidence type="ECO:0000256" key="8">
    <source>
        <dbReference type="SAM" id="Coils"/>
    </source>
</evidence>
<keyword evidence="7" id="KW-0141">cGMP biosynthesis</keyword>
<dbReference type="InterPro" id="IPR042463">
    <property type="entry name" value="HNOB_dom_associated_sf"/>
</dbReference>
<comment type="caution">
    <text evidence="10">The sequence shown here is derived from an EMBL/GenBank/DDBJ whole genome shotgun (WGS) entry which is preliminary data.</text>
</comment>
<dbReference type="Gene3D" id="3.30.70.1230">
    <property type="entry name" value="Nucleotide cyclase"/>
    <property type="match status" value="1"/>
</dbReference>
<dbReference type="InterPro" id="IPR011644">
    <property type="entry name" value="Heme_NO-bd"/>
</dbReference>
<keyword evidence="5" id="KW-0342">GTP-binding</keyword>
<dbReference type="Gene3D" id="6.10.250.780">
    <property type="match status" value="1"/>
</dbReference>
<dbReference type="Proteomes" id="UP000728185">
    <property type="component" value="Unassembled WGS sequence"/>
</dbReference>
<feature type="domain" description="Guanylate cyclase" evidence="9">
    <location>
        <begin position="412"/>
        <end position="511"/>
    </location>
</feature>
<dbReference type="PROSITE" id="PS50125">
    <property type="entry name" value="GUANYLATE_CYCLASE_2"/>
    <property type="match status" value="1"/>
</dbReference>
<evidence type="ECO:0000259" key="9">
    <source>
        <dbReference type="PROSITE" id="PS50125"/>
    </source>
</evidence>
<dbReference type="CDD" id="cd07302">
    <property type="entry name" value="CHD"/>
    <property type="match status" value="1"/>
</dbReference>
<dbReference type="Gene3D" id="3.30.450.260">
    <property type="entry name" value="Haem NO binding associated domain"/>
    <property type="match status" value="1"/>
</dbReference>
<dbReference type="InterPro" id="IPR011645">
    <property type="entry name" value="HNOB_dom_associated"/>
</dbReference>
<dbReference type="InterPro" id="IPR024096">
    <property type="entry name" value="NO_sig/Golgi_transp_ligand-bd"/>
</dbReference>
<comment type="subcellular location">
    <subcellularLocation>
        <location evidence="1">Cytoplasm</location>
    </subcellularLocation>
</comment>
<reference evidence="10" key="1">
    <citation type="submission" date="2019-05" db="EMBL/GenBank/DDBJ databases">
        <title>Annotation for the trematode Fasciolopsis buski.</title>
        <authorList>
            <person name="Choi Y.-J."/>
        </authorList>
    </citation>
    <scope>NUCLEOTIDE SEQUENCE</scope>
    <source>
        <strain evidence="10">HT</strain>
        <tissue evidence="10">Whole worm</tissue>
    </source>
</reference>
<dbReference type="EMBL" id="LUCM01008798">
    <property type="protein sequence ID" value="KAA0187899.1"/>
    <property type="molecule type" value="Genomic_DNA"/>
</dbReference>
<evidence type="ECO:0000256" key="3">
    <source>
        <dbReference type="ARBA" id="ARBA00022490"/>
    </source>
</evidence>
<dbReference type="GO" id="GO:0004383">
    <property type="term" value="F:guanylate cyclase activity"/>
    <property type="evidence" value="ECO:0007669"/>
    <property type="project" value="UniProtKB-EC"/>
</dbReference>
<dbReference type="OrthoDB" id="6127067at2759"/>
<dbReference type="InterPro" id="IPR029787">
    <property type="entry name" value="Nucleotide_cyclase"/>
</dbReference>
<organism evidence="10 11">
    <name type="scientific">Fasciolopsis buskii</name>
    <dbReference type="NCBI Taxonomy" id="27845"/>
    <lineage>
        <taxon>Eukaryota</taxon>
        <taxon>Metazoa</taxon>
        <taxon>Spiralia</taxon>
        <taxon>Lophotrochozoa</taxon>
        <taxon>Platyhelminthes</taxon>
        <taxon>Trematoda</taxon>
        <taxon>Digenea</taxon>
        <taxon>Plagiorchiida</taxon>
        <taxon>Echinostomata</taxon>
        <taxon>Echinostomatoidea</taxon>
        <taxon>Fasciolidae</taxon>
        <taxon>Fasciolopsis</taxon>
    </lineage>
</organism>
<dbReference type="SMART" id="SM00044">
    <property type="entry name" value="CYCc"/>
    <property type="match status" value="1"/>
</dbReference>
<gene>
    <name evidence="10" type="ORF">FBUS_02334</name>
</gene>